<name>A0A6J4RYE4_9SPHN</name>
<protein>
    <submittedName>
        <fullName evidence="1">Uncharacterized protein</fullName>
    </submittedName>
</protein>
<proteinExistence type="predicted"/>
<organism evidence="1">
    <name type="scientific">uncultured Sphingomonadaceae bacterium</name>
    <dbReference type="NCBI Taxonomy" id="169976"/>
    <lineage>
        <taxon>Bacteria</taxon>
        <taxon>Pseudomonadati</taxon>
        <taxon>Pseudomonadota</taxon>
        <taxon>Alphaproteobacteria</taxon>
        <taxon>Sphingomonadales</taxon>
        <taxon>Sphingomonadaceae</taxon>
        <taxon>environmental samples</taxon>
    </lineage>
</organism>
<evidence type="ECO:0000313" key="1">
    <source>
        <dbReference type="EMBL" id="CAA9484449.1"/>
    </source>
</evidence>
<dbReference type="EMBL" id="CADCVX010000050">
    <property type="protein sequence ID" value="CAA9484449.1"/>
    <property type="molecule type" value="Genomic_DNA"/>
</dbReference>
<dbReference type="AlphaFoldDB" id="A0A6J4RYE4"/>
<sequence>MTAFRTGAAFAYAKAIFPLGDTESFLTRLAFFMTHRV</sequence>
<reference evidence="1" key="1">
    <citation type="submission" date="2020-02" db="EMBL/GenBank/DDBJ databases">
        <authorList>
            <person name="Meier V. D."/>
        </authorList>
    </citation>
    <scope>NUCLEOTIDE SEQUENCE</scope>
    <source>
        <strain evidence="1">AVDCRST_MAG91</strain>
    </source>
</reference>
<accession>A0A6J4RYE4</accession>
<gene>
    <name evidence="1" type="ORF">AVDCRST_MAG91-195</name>
</gene>